<proteinExistence type="predicted"/>
<dbReference type="Proteomes" id="UP000785679">
    <property type="component" value="Unassembled WGS sequence"/>
</dbReference>
<gene>
    <name evidence="1" type="ORF">FGO68_gene6790</name>
</gene>
<organism evidence="1 2">
    <name type="scientific">Halteria grandinella</name>
    <dbReference type="NCBI Taxonomy" id="5974"/>
    <lineage>
        <taxon>Eukaryota</taxon>
        <taxon>Sar</taxon>
        <taxon>Alveolata</taxon>
        <taxon>Ciliophora</taxon>
        <taxon>Intramacronucleata</taxon>
        <taxon>Spirotrichea</taxon>
        <taxon>Stichotrichia</taxon>
        <taxon>Sporadotrichida</taxon>
        <taxon>Halteriidae</taxon>
        <taxon>Halteria</taxon>
    </lineage>
</organism>
<accession>A0A8J8N9R7</accession>
<reference evidence="1" key="1">
    <citation type="submission" date="2019-06" db="EMBL/GenBank/DDBJ databases">
        <authorList>
            <person name="Zheng W."/>
        </authorList>
    </citation>
    <scope>NUCLEOTIDE SEQUENCE</scope>
    <source>
        <strain evidence="1">QDHG01</strain>
    </source>
</reference>
<protein>
    <submittedName>
        <fullName evidence="1">Uncharacterized protein</fullName>
    </submittedName>
</protein>
<sequence>MVQDHPAVRQLVLEVIAQLVSRRRKTMHYNKWLRKTSQRQSQKVCQSHLSIFSMMLNWYQLIPILEQKWAN</sequence>
<evidence type="ECO:0000313" key="1">
    <source>
        <dbReference type="EMBL" id="TNV70951.1"/>
    </source>
</evidence>
<dbReference type="AlphaFoldDB" id="A0A8J8N9R7"/>
<keyword evidence="2" id="KW-1185">Reference proteome</keyword>
<dbReference type="EMBL" id="RRYP01031489">
    <property type="protein sequence ID" value="TNV70951.1"/>
    <property type="molecule type" value="Genomic_DNA"/>
</dbReference>
<comment type="caution">
    <text evidence="1">The sequence shown here is derived from an EMBL/GenBank/DDBJ whole genome shotgun (WGS) entry which is preliminary data.</text>
</comment>
<evidence type="ECO:0000313" key="2">
    <source>
        <dbReference type="Proteomes" id="UP000785679"/>
    </source>
</evidence>
<name>A0A8J8N9R7_HALGN</name>